<keyword evidence="1" id="KW-0812">Transmembrane</keyword>
<keyword evidence="3" id="KW-1185">Reference proteome</keyword>
<evidence type="ECO:0000313" key="2">
    <source>
        <dbReference type="EMBL" id="CAH1255274.1"/>
    </source>
</evidence>
<accession>A0A8J9ZID9</accession>
<protein>
    <submittedName>
        <fullName evidence="2">Hypp1499 protein</fullName>
    </submittedName>
</protein>
<dbReference type="AlphaFoldDB" id="A0A8J9ZID9"/>
<reference evidence="2" key="1">
    <citation type="submission" date="2022-01" db="EMBL/GenBank/DDBJ databases">
        <authorList>
            <person name="Braso-Vives M."/>
        </authorList>
    </citation>
    <scope>NUCLEOTIDE SEQUENCE</scope>
</reference>
<dbReference type="Proteomes" id="UP000838412">
    <property type="component" value="Chromosome 2"/>
</dbReference>
<proteinExistence type="predicted"/>
<evidence type="ECO:0000256" key="1">
    <source>
        <dbReference type="SAM" id="Phobius"/>
    </source>
</evidence>
<dbReference type="EMBL" id="OV696687">
    <property type="protein sequence ID" value="CAH1255274.1"/>
    <property type="molecule type" value="Genomic_DNA"/>
</dbReference>
<keyword evidence="1" id="KW-0472">Membrane</keyword>
<sequence>MIIITIITITTIIIIITIIIITIIITITITIITTINIIIIIRWFLHTEPLNNPPYDVMNCITDRPRTNFEQCFFLQSTMMTE</sequence>
<organism evidence="2 3">
    <name type="scientific">Branchiostoma lanceolatum</name>
    <name type="common">Common lancelet</name>
    <name type="synonym">Amphioxus lanceolatum</name>
    <dbReference type="NCBI Taxonomy" id="7740"/>
    <lineage>
        <taxon>Eukaryota</taxon>
        <taxon>Metazoa</taxon>
        <taxon>Chordata</taxon>
        <taxon>Cephalochordata</taxon>
        <taxon>Leptocardii</taxon>
        <taxon>Amphioxiformes</taxon>
        <taxon>Branchiostomatidae</taxon>
        <taxon>Branchiostoma</taxon>
    </lineage>
</organism>
<evidence type="ECO:0000313" key="3">
    <source>
        <dbReference type="Proteomes" id="UP000838412"/>
    </source>
</evidence>
<gene>
    <name evidence="2" type="primary">Hypp1499</name>
    <name evidence="2" type="ORF">BLAG_LOCUS14390</name>
</gene>
<name>A0A8J9ZID9_BRALA</name>
<keyword evidence="1" id="KW-1133">Transmembrane helix</keyword>
<feature type="transmembrane region" description="Helical" evidence="1">
    <location>
        <begin position="12"/>
        <end position="45"/>
    </location>
</feature>